<dbReference type="GO" id="GO:0006896">
    <property type="term" value="P:Golgi to vacuole transport"/>
    <property type="evidence" value="ECO:0007669"/>
    <property type="project" value="TreeGrafter"/>
</dbReference>
<dbReference type="InterPro" id="IPR006581">
    <property type="entry name" value="VPS10"/>
</dbReference>
<dbReference type="GO" id="GO:0005829">
    <property type="term" value="C:cytosol"/>
    <property type="evidence" value="ECO:0007669"/>
    <property type="project" value="GOC"/>
</dbReference>
<feature type="domain" description="VPS10" evidence="18">
    <location>
        <begin position="51"/>
        <end position="713"/>
    </location>
</feature>
<proteinExistence type="predicted"/>
<evidence type="ECO:0000256" key="3">
    <source>
        <dbReference type="ARBA" id="ARBA00022692"/>
    </source>
</evidence>
<evidence type="ECO:0000259" key="18">
    <source>
        <dbReference type="SMART" id="SM00602"/>
    </source>
</evidence>
<dbReference type="InterPro" id="IPR015943">
    <property type="entry name" value="WD40/YVTN_repeat-like_dom_sf"/>
</dbReference>
<dbReference type="GO" id="GO:0006895">
    <property type="term" value="P:Golgi to endosome transport"/>
    <property type="evidence" value="ECO:0007669"/>
    <property type="project" value="TreeGrafter"/>
</dbReference>
<gene>
    <name evidence="19" type="ORF">EW146_g2149</name>
</gene>
<dbReference type="PANTHER" id="PTHR12106">
    <property type="entry name" value="SORTILIN RELATED"/>
    <property type="match status" value="1"/>
</dbReference>
<feature type="chain" id="PRO_5020467192" description="Vacuolar protein sorting/targeting protein 10" evidence="17">
    <location>
        <begin position="27"/>
        <end position="1479"/>
    </location>
</feature>
<evidence type="ECO:0000256" key="8">
    <source>
        <dbReference type="ARBA" id="ARBA00023136"/>
    </source>
</evidence>
<evidence type="ECO:0000256" key="7">
    <source>
        <dbReference type="ARBA" id="ARBA00023034"/>
    </source>
</evidence>
<accession>A0A4S4M1I1</accession>
<dbReference type="GO" id="GO:0006623">
    <property type="term" value="P:protein targeting to vacuole"/>
    <property type="evidence" value="ECO:0007669"/>
    <property type="project" value="TreeGrafter"/>
</dbReference>
<evidence type="ECO:0000256" key="2">
    <source>
        <dbReference type="ARBA" id="ARBA00015369"/>
    </source>
</evidence>
<dbReference type="InterPro" id="IPR031778">
    <property type="entry name" value="Sortilin_N"/>
</dbReference>
<evidence type="ECO:0000256" key="9">
    <source>
        <dbReference type="ARBA" id="ARBA00023170"/>
    </source>
</evidence>
<evidence type="ECO:0000256" key="16">
    <source>
        <dbReference type="SAM" id="Phobius"/>
    </source>
</evidence>
<name>A0A4S4M1I1_9AGAM</name>
<keyword evidence="9" id="KW-0675">Receptor</keyword>
<dbReference type="GO" id="GO:0016020">
    <property type="term" value="C:membrane"/>
    <property type="evidence" value="ECO:0007669"/>
    <property type="project" value="InterPro"/>
</dbReference>
<keyword evidence="10" id="KW-0325">Glycoprotein</keyword>
<evidence type="ECO:0000256" key="17">
    <source>
        <dbReference type="SAM" id="SignalP"/>
    </source>
</evidence>
<protein>
    <recommendedName>
        <fullName evidence="2">Vacuolar protein sorting/targeting protein 10</fullName>
    </recommendedName>
    <alternativeName>
        <fullName evidence="13">Carboxypeptidase Y receptor</fullName>
    </alternativeName>
    <alternativeName>
        <fullName evidence="12 14">Sortilin VPS10</fullName>
    </alternativeName>
</protein>
<feature type="domain" description="VPS10" evidence="18">
    <location>
        <begin position="739"/>
        <end position="1371"/>
    </location>
</feature>
<reference evidence="19 20" key="1">
    <citation type="submission" date="2019-02" db="EMBL/GenBank/DDBJ databases">
        <title>Genome sequencing of the rare red list fungi Bondarzewia mesenterica.</title>
        <authorList>
            <person name="Buettner E."/>
            <person name="Kellner H."/>
        </authorList>
    </citation>
    <scope>NUCLEOTIDE SEQUENCE [LARGE SCALE GENOMIC DNA]</scope>
    <source>
        <strain evidence="19 20">DSM 108281</strain>
    </source>
</reference>
<dbReference type="Gene3D" id="3.30.60.270">
    <property type="match status" value="2"/>
</dbReference>
<comment type="function">
    <text evidence="11">Functions as a sorting receptor in the Golgi compartment required for the intracellular sorting and delivery of soluble vacuolar proteins, like carboxypeptidase Y (CPY) and proteinase A. Executes multiple rounds of sorting by cycling between the late Golgi and a prevacuolar endosome-like compartment.</text>
</comment>
<dbReference type="FunFam" id="2.10.70.80:FF:000001">
    <property type="entry name" value="Sortilin-related VPS10 domain-containing receptor 1"/>
    <property type="match status" value="1"/>
</dbReference>
<dbReference type="Gene3D" id="2.10.70.80">
    <property type="match status" value="2"/>
</dbReference>
<keyword evidence="7" id="KW-0333">Golgi apparatus</keyword>
<evidence type="ECO:0000256" key="6">
    <source>
        <dbReference type="ARBA" id="ARBA00022989"/>
    </source>
</evidence>
<dbReference type="EMBL" id="SGPL01000060">
    <property type="protein sequence ID" value="THH18916.1"/>
    <property type="molecule type" value="Genomic_DNA"/>
</dbReference>
<evidence type="ECO:0000256" key="14">
    <source>
        <dbReference type="ARBA" id="ARBA00031902"/>
    </source>
</evidence>
<evidence type="ECO:0000256" key="1">
    <source>
        <dbReference type="ARBA" id="ARBA00004198"/>
    </source>
</evidence>
<keyword evidence="8 16" id="KW-0472">Membrane</keyword>
<keyword evidence="5" id="KW-0677">Repeat</keyword>
<dbReference type="InterPro" id="IPR050310">
    <property type="entry name" value="VPS10-sortilin"/>
</dbReference>
<evidence type="ECO:0000256" key="5">
    <source>
        <dbReference type="ARBA" id="ARBA00022737"/>
    </source>
</evidence>
<feature type="transmembrane region" description="Helical" evidence="16">
    <location>
        <begin position="1375"/>
        <end position="1396"/>
    </location>
</feature>
<comment type="subcellular location">
    <subcellularLocation>
        <location evidence="1">Golgi apparatus</location>
        <location evidence="1">trans-Golgi network membrane</location>
    </subcellularLocation>
    <subcellularLocation>
        <location evidence="15">Prevacuolar compartment membrane</location>
    </subcellularLocation>
</comment>
<dbReference type="FunFam" id="3.30.60.270:FF:000005">
    <property type="entry name" value="Sortilin"/>
    <property type="match status" value="1"/>
</dbReference>
<keyword evidence="4 17" id="KW-0732">Signal</keyword>
<comment type="caution">
    <text evidence="19">The sequence shown here is derived from an EMBL/GenBank/DDBJ whole genome shotgun (WGS) entry which is preliminary data.</text>
</comment>
<dbReference type="Pfam" id="PF15902">
    <property type="entry name" value="Sortilin-Vps10"/>
    <property type="match status" value="2"/>
</dbReference>
<dbReference type="SMART" id="SM00602">
    <property type="entry name" value="VPS10"/>
    <property type="match status" value="2"/>
</dbReference>
<dbReference type="OrthoDB" id="443634at2759"/>
<dbReference type="Pfam" id="PF15901">
    <property type="entry name" value="Sortilin_C"/>
    <property type="match status" value="2"/>
</dbReference>
<keyword evidence="20" id="KW-1185">Reference proteome</keyword>
<evidence type="ECO:0000313" key="19">
    <source>
        <dbReference type="EMBL" id="THH18916.1"/>
    </source>
</evidence>
<keyword evidence="6 16" id="KW-1133">Transmembrane helix</keyword>
<evidence type="ECO:0000256" key="4">
    <source>
        <dbReference type="ARBA" id="ARBA00022729"/>
    </source>
</evidence>
<dbReference type="Proteomes" id="UP000310158">
    <property type="component" value="Unassembled WGS sequence"/>
</dbReference>
<dbReference type="GO" id="GO:0005794">
    <property type="term" value="C:Golgi apparatus"/>
    <property type="evidence" value="ECO:0007669"/>
    <property type="project" value="UniProtKB-SubCell"/>
</dbReference>
<keyword evidence="3 16" id="KW-0812">Transmembrane</keyword>
<dbReference type="Gene3D" id="2.130.10.10">
    <property type="entry name" value="YVTN repeat-like/Quinoprotein amine dehydrogenase"/>
    <property type="match status" value="3"/>
</dbReference>
<evidence type="ECO:0000313" key="20">
    <source>
        <dbReference type="Proteomes" id="UP000310158"/>
    </source>
</evidence>
<feature type="signal peptide" evidence="17">
    <location>
        <begin position="1"/>
        <end position="26"/>
    </location>
</feature>
<dbReference type="InterPro" id="IPR031777">
    <property type="entry name" value="Sortilin_C"/>
</dbReference>
<evidence type="ECO:0000256" key="13">
    <source>
        <dbReference type="ARBA" id="ARBA00031354"/>
    </source>
</evidence>
<dbReference type="SUPFAM" id="SSF110296">
    <property type="entry name" value="Oligoxyloglucan reducing end-specific cellobiohydrolase"/>
    <property type="match status" value="2"/>
</dbReference>
<dbReference type="PANTHER" id="PTHR12106:SF27">
    <property type="entry name" value="SORTILIN-RELATED RECEPTOR"/>
    <property type="match status" value="1"/>
</dbReference>
<evidence type="ECO:0000256" key="11">
    <source>
        <dbReference type="ARBA" id="ARBA00025569"/>
    </source>
</evidence>
<evidence type="ECO:0000256" key="12">
    <source>
        <dbReference type="ARBA" id="ARBA00031250"/>
    </source>
</evidence>
<organism evidence="19 20">
    <name type="scientific">Bondarzewia mesenterica</name>
    <dbReference type="NCBI Taxonomy" id="1095465"/>
    <lineage>
        <taxon>Eukaryota</taxon>
        <taxon>Fungi</taxon>
        <taxon>Dikarya</taxon>
        <taxon>Basidiomycota</taxon>
        <taxon>Agaricomycotina</taxon>
        <taxon>Agaricomycetes</taxon>
        <taxon>Russulales</taxon>
        <taxon>Bondarzewiaceae</taxon>
        <taxon>Bondarzewia</taxon>
    </lineage>
</organism>
<sequence>MASGLGAKLLFTWLLFALLPCFVVRAQEPEVSVTHFHNLPAKLFFFDDAPVVAYHDVVEGNLYVSNNEGKTWERASDIPEGETSMFIEHPFNNRMAFVLTKKNVHYRTDDRGKSWRSFEMPMSPAFVPRPLSFHSDPAKYGYILYQGVQCERAGWGSVCHDEASRSSSDNYILADKHQTYYTKEAFSDQPQKLLSDTSRCQFAHSSKDFKHEAHPDLIYCVGFDSTSTSGHHSLSSSRLFSSTDFFNDDMTTEDLGIGKNARGVIALAIVSKFAVVAMKDLSTSGTEMLLYVSTDTKTWGKAMFPHASSARLRENAYTIVESTTHSLAVDVMLQDQSTIGTLFMSNSDGTYFVESLKDTNRNEMGFVDYENLYGVEGVGLANIVANAQDVEGRHAQKQLKTMITFDDGSSWQLIRPPDTDSEGRRVNCNTANIDECSLHLHSVTLPHNLGRVFSSPAPGFVMAVGSVGAYLQPYEECDTFLSTDAGVSWKMIQSSANKYEFGDQGSIMVVVNDEDVTDSVRYTTDLGKNWRSLNIGITMRARALSTVQDSTSQKFLLIGQLGRKDAPESGRFVTVFLDFALVRSRQCGDNDFEQWYARPAKGKECLMGHKQWYKRRKPDADCYIGNKFEDPVGHEERCPCADDDFECDFNYVRHDDKCVPIGPEPIGAGICMDPDQTYKGSSGYRLIPGNTCDREKGVKKDERIDKKCSQAQPAEGEIVHQTFEFPAKIVQQAYFKDSTTILVRLSDNSIWQSSNEGYTWNQINPKEKFLAFYHHTFTSDRAYLITDSATVYFTTDTGQTWNTITAPTPPNNFGLQVLHFHPQKSDYLIWTGNRDCHMMGDSCHVDAAYSRDNGRKWYPIESYVRNCAWARDAELLVDPTQIICESYLDKKGSQRFFQTNNPLQLVGGTDFFRKKTKLFDHVVGFAKFSEYLVVAEYLPERKSLDLQVSLDGRTFATGQFPPNMRPEQHAYTLLESSTDSVFLHLTMSEPPSPYWGNILKSNSNGTYFGLSIENVNRDDRGFVDFEKMIGLDGIALINVVSNPLDAPVTGSKQLQTRITHNDGGTWKQLIPPKFDSMGRRYDCNSASCALHVHGYTERFDPRATFSSPSVVGLIMAVGSVGDRLAPYTESDTFLSRDAGFSWEEVHKDAHLWEFGDSGSVLVMANDEEPTDHVLFTTDEGLTWREYKFDNEKVRVRSIMTVPSDTSRRFILMGNYARSPSSSVAVHLDFSALTHQKCVLDVQHSDQDDFELWSPSEERSELCLFGRQTLYHRRVRDRNCVVGKQEKFQDKVVKNCACTDSDFECEFNHVRNADGKCVLSEGRSPLPPDDSCHNGEDYWYERTAYRKIPYSSCEDGITPHQGKRHLCPGIRAHGPFFWLFVLMVPFAFTALVAYWYYRKSGLARGMIRLPGDSRPAFRTDSGVLDTLASVPWYIVGITGIAWEAASSSVRSFFLSFRSRRGYRNVPVDEDAQILRFEDED</sequence>
<evidence type="ECO:0000256" key="10">
    <source>
        <dbReference type="ARBA" id="ARBA00023180"/>
    </source>
</evidence>
<evidence type="ECO:0000256" key="15">
    <source>
        <dbReference type="ARBA" id="ARBA00046293"/>
    </source>
</evidence>